<evidence type="ECO:0000256" key="1">
    <source>
        <dbReference type="ARBA" id="ARBA00004651"/>
    </source>
</evidence>
<keyword evidence="2" id="KW-1003">Cell membrane</keyword>
<comment type="subcellular location">
    <subcellularLocation>
        <location evidence="1">Cell membrane</location>
        <topology evidence="1">Multi-pass membrane protein</topology>
    </subcellularLocation>
</comment>
<dbReference type="PANTHER" id="PTHR39087:SF2">
    <property type="entry name" value="UPF0104 MEMBRANE PROTEIN MJ1595"/>
    <property type="match status" value="1"/>
</dbReference>
<evidence type="ECO:0000313" key="8">
    <source>
        <dbReference type="Proteomes" id="UP000638043"/>
    </source>
</evidence>
<gene>
    <name evidence="7" type="ORF">GCM10010910_19940</name>
</gene>
<dbReference type="Pfam" id="PF03706">
    <property type="entry name" value="LPG_synthase_TM"/>
    <property type="match status" value="1"/>
</dbReference>
<keyword evidence="5 6" id="KW-0472">Membrane</keyword>
<feature type="transmembrane region" description="Helical" evidence="6">
    <location>
        <begin position="127"/>
        <end position="147"/>
    </location>
</feature>
<dbReference type="NCBIfam" id="TIGR00374">
    <property type="entry name" value="flippase-like domain"/>
    <property type="match status" value="1"/>
</dbReference>
<evidence type="ECO:0000256" key="5">
    <source>
        <dbReference type="ARBA" id="ARBA00023136"/>
    </source>
</evidence>
<dbReference type="RefSeq" id="WP_188701446.1">
    <property type="nucleotide sequence ID" value="NZ_BMMQ01000005.1"/>
</dbReference>
<proteinExistence type="predicted"/>
<sequence>MRWPSFKTWVSIVTALLVAVIIWQAWPNVVDAWHSLSEVNLWIFALLLPIQLASYAATGEALFSFLRSRGELRGMRPLTAMRMALEFNFANHMLPSGGAAGIAYTSWKLSTLGIPPSRGTIAQLAKFGVTFVSFSILLAAAGVQLIVSGHGSASVLWAAAGIGIAALVGVVVGVWLLKRRRLLHRVAGVVLRVARWGMRVLRIRKTLDAVPLVRFVDGLHLEVRELLASPRSLLAPFLWSFVINACDAALFWTALAAFGVYPDPALVFVAYGVATVASMIIVTPNGVGAYEVVMVATFVAGGLDPSVTIAAIVLARAVLLLGTIVFGWGFYQHSVMTAKAPGLSRRGTVA</sequence>
<accession>A0ABQ2N1L9</accession>
<evidence type="ECO:0000256" key="2">
    <source>
        <dbReference type="ARBA" id="ARBA00022475"/>
    </source>
</evidence>
<comment type="caution">
    <text evidence="7">The sequence shown here is derived from an EMBL/GenBank/DDBJ whole genome shotgun (WGS) entry which is preliminary data.</text>
</comment>
<evidence type="ECO:0000256" key="6">
    <source>
        <dbReference type="SAM" id="Phobius"/>
    </source>
</evidence>
<dbReference type="EMBL" id="BMMQ01000005">
    <property type="protein sequence ID" value="GGO64623.1"/>
    <property type="molecule type" value="Genomic_DNA"/>
</dbReference>
<keyword evidence="8" id="KW-1185">Reference proteome</keyword>
<organism evidence="7 8">
    <name type="scientific">Microbacterium nanhaiense</name>
    <dbReference type="NCBI Taxonomy" id="1301026"/>
    <lineage>
        <taxon>Bacteria</taxon>
        <taxon>Bacillati</taxon>
        <taxon>Actinomycetota</taxon>
        <taxon>Actinomycetes</taxon>
        <taxon>Micrococcales</taxon>
        <taxon>Microbacteriaceae</taxon>
        <taxon>Microbacterium</taxon>
    </lineage>
</organism>
<feature type="transmembrane region" description="Helical" evidence="6">
    <location>
        <begin position="153"/>
        <end position="177"/>
    </location>
</feature>
<evidence type="ECO:0000313" key="7">
    <source>
        <dbReference type="EMBL" id="GGO64623.1"/>
    </source>
</evidence>
<feature type="transmembrane region" description="Helical" evidence="6">
    <location>
        <begin position="233"/>
        <end position="258"/>
    </location>
</feature>
<keyword evidence="3 6" id="KW-0812">Transmembrane</keyword>
<dbReference type="Proteomes" id="UP000638043">
    <property type="component" value="Unassembled WGS sequence"/>
</dbReference>
<feature type="transmembrane region" description="Helical" evidence="6">
    <location>
        <begin position="264"/>
        <end position="282"/>
    </location>
</feature>
<evidence type="ECO:0000256" key="3">
    <source>
        <dbReference type="ARBA" id="ARBA00022692"/>
    </source>
</evidence>
<reference evidence="8" key="1">
    <citation type="journal article" date="2019" name="Int. J. Syst. Evol. Microbiol.">
        <title>The Global Catalogue of Microorganisms (GCM) 10K type strain sequencing project: providing services to taxonomists for standard genome sequencing and annotation.</title>
        <authorList>
            <consortium name="The Broad Institute Genomics Platform"/>
            <consortium name="The Broad Institute Genome Sequencing Center for Infectious Disease"/>
            <person name="Wu L."/>
            <person name="Ma J."/>
        </authorList>
    </citation>
    <scope>NUCLEOTIDE SEQUENCE [LARGE SCALE GENOMIC DNA]</scope>
    <source>
        <strain evidence="8">CGMCC 4.7181</strain>
    </source>
</reference>
<feature type="transmembrane region" description="Helical" evidence="6">
    <location>
        <begin position="309"/>
        <end position="331"/>
    </location>
</feature>
<dbReference type="InterPro" id="IPR022791">
    <property type="entry name" value="L-PG_synthase/AglD"/>
</dbReference>
<name>A0ABQ2N1L9_9MICO</name>
<evidence type="ECO:0008006" key="9">
    <source>
        <dbReference type="Google" id="ProtNLM"/>
    </source>
</evidence>
<protein>
    <recommendedName>
        <fullName evidence="9">Flippase-like domain-containing protein</fullName>
    </recommendedName>
</protein>
<feature type="transmembrane region" description="Helical" evidence="6">
    <location>
        <begin position="42"/>
        <end position="66"/>
    </location>
</feature>
<evidence type="ECO:0000256" key="4">
    <source>
        <dbReference type="ARBA" id="ARBA00022989"/>
    </source>
</evidence>
<keyword evidence="4 6" id="KW-1133">Transmembrane helix</keyword>
<dbReference type="PANTHER" id="PTHR39087">
    <property type="entry name" value="UPF0104 MEMBRANE PROTEIN MJ1595"/>
    <property type="match status" value="1"/>
</dbReference>